<accession>B0S1V1</accession>
<dbReference type="Proteomes" id="UP000001319">
    <property type="component" value="Chromosome"/>
</dbReference>
<feature type="compositionally biased region" description="Basic and acidic residues" evidence="1">
    <location>
        <begin position="19"/>
        <end position="34"/>
    </location>
</feature>
<keyword evidence="3" id="KW-1185">Reference proteome</keyword>
<sequence length="34" mass="3925">MTQAEKKEETKDKNKKVRTITDHAGNEIEVPEKV</sequence>
<name>B0S1V1_FINM2</name>
<dbReference type="HOGENOM" id="CLU_3373890_0_0_9"/>
<dbReference type="STRING" id="334413.FMG_0923"/>
<proteinExistence type="predicted"/>
<reference evidence="2 3" key="1">
    <citation type="journal article" date="2008" name="DNA Res.">
        <title>Complete genome sequence of Finegoldia magna, an anaerobic opportunistic pathogen.</title>
        <authorList>
            <person name="Goto T."/>
            <person name="Yamashita A."/>
            <person name="Hirakawa H."/>
            <person name="Matsutani M."/>
            <person name="Todo K."/>
            <person name="Ohshima K."/>
            <person name="Toh H."/>
            <person name="Miyamoto K."/>
            <person name="Kuhara S."/>
            <person name="Hattori M."/>
            <person name="Shimizu T."/>
            <person name="Akimoto S."/>
        </authorList>
    </citation>
    <scope>NUCLEOTIDE SEQUENCE [LARGE SCALE GENOMIC DNA]</scope>
    <source>
        <strain evidence="3">ATCC 29328 / DSM 20472 / WAL 2508</strain>
    </source>
</reference>
<feature type="compositionally biased region" description="Basic and acidic residues" evidence="1">
    <location>
        <begin position="1"/>
        <end position="12"/>
    </location>
</feature>
<dbReference type="EMBL" id="AP008971">
    <property type="protein sequence ID" value="BAG08341.1"/>
    <property type="molecule type" value="Genomic_DNA"/>
</dbReference>
<evidence type="ECO:0000256" key="1">
    <source>
        <dbReference type="SAM" id="MobiDB-lite"/>
    </source>
</evidence>
<dbReference type="AlphaFoldDB" id="B0S1V1"/>
<organism evidence="2 3">
    <name type="scientific">Finegoldia magna (strain ATCC 29328 / DSM 20472 / WAL 2508)</name>
    <name type="common">Peptostreptococcus magnus</name>
    <dbReference type="NCBI Taxonomy" id="334413"/>
    <lineage>
        <taxon>Bacteria</taxon>
        <taxon>Bacillati</taxon>
        <taxon>Bacillota</taxon>
        <taxon>Tissierellia</taxon>
        <taxon>Tissierellales</taxon>
        <taxon>Peptoniphilaceae</taxon>
        <taxon>Finegoldia</taxon>
    </lineage>
</organism>
<evidence type="ECO:0000313" key="2">
    <source>
        <dbReference type="EMBL" id="BAG08341.1"/>
    </source>
</evidence>
<protein>
    <submittedName>
        <fullName evidence="2">Uncharacterized protein</fullName>
    </submittedName>
</protein>
<feature type="region of interest" description="Disordered" evidence="1">
    <location>
        <begin position="1"/>
        <end position="34"/>
    </location>
</feature>
<evidence type="ECO:0000313" key="3">
    <source>
        <dbReference type="Proteomes" id="UP000001319"/>
    </source>
</evidence>
<dbReference type="KEGG" id="fma:FMG_0923"/>
<gene>
    <name evidence="2" type="ordered locus">FMG_0923</name>
</gene>